<protein>
    <submittedName>
        <fullName evidence="3">DUF948 domain-containing protein</fullName>
    </submittedName>
</protein>
<dbReference type="RefSeq" id="WP_170103434.1">
    <property type="nucleotide sequence ID" value="NZ_JABAGR010000002.1"/>
</dbReference>
<name>A0A7X9XZF8_9ACTN</name>
<dbReference type="AlphaFoldDB" id="A0A7X9XZF8"/>
<evidence type="ECO:0000256" key="2">
    <source>
        <dbReference type="SAM" id="Phobius"/>
    </source>
</evidence>
<comment type="caution">
    <text evidence="3">The sequence shown here is derived from an EMBL/GenBank/DDBJ whole genome shotgun (WGS) entry which is preliminary data.</text>
</comment>
<proteinExistence type="predicted"/>
<feature type="transmembrane region" description="Helical" evidence="2">
    <location>
        <begin position="6"/>
        <end position="26"/>
    </location>
</feature>
<dbReference type="Proteomes" id="UP000565613">
    <property type="component" value="Unassembled WGS sequence"/>
</dbReference>
<dbReference type="EMBL" id="JABAGR010000002">
    <property type="protein sequence ID" value="NMF25361.1"/>
    <property type="molecule type" value="Genomic_DNA"/>
</dbReference>
<reference evidence="3 4" key="1">
    <citation type="submission" date="2020-04" db="EMBL/GenBank/DDBJ databases">
        <authorList>
            <person name="Hitch T.C.A."/>
            <person name="Wylensek D."/>
            <person name="Clavel T."/>
        </authorList>
    </citation>
    <scope>NUCLEOTIDE SEQUENCE [LARGE SCALE GENOMIC DNA]</scope>
    <source>
        <strain evidence="3 4">105184</strain>
    </source>
</reference>
<keyword evidence="2" id="KW-0472">Membrane</keyword>
<evidence type="ECO:0000313" key="4">
    <source>
        <dbReference type="Proteomes" id="UP000565613"/>
    </source>
</evidence>
<keyword evidence="2" id="KW-1133">Transmembrane helix</keyword>
<organism evidence="3 4">
    <name type="scientific">Parafannyhessea umbonata</name>
    <dbReference type="NCBI Taxonomy" id="604330"/>
    <lineage>
        <taxon>Bacteria</taxon>
        <taxon>Bacillati</taxon>
        <taxon>Actinomycetota</taxon>
        <taxon>Coriobacteriia</taxon>
        <taxon>Coriobacteriales</taxon>
        <taxon>Atopobiaceae</taxon>
        <taxon>Parafannyhessea</taxon>
    </lineage>
</organism>
<sequence length="205" mass="20892">MEMSPLSILLIVLVVAGIWAVVELALTIRRARGAVDDVTRAANETIEQVQPVIAKLDGAMDDLQPSLKQVDPIVAKASVALDEANEGLRKVNGILGDVSTVSGTAAGVTDVVNQVTSAAADAASGIVSKITGVPQAPGAHHLKRGDGAAAIEAPKADEPPAPETAPEEQSHGGTGYVTYGEVGGAAAKATDEKDEKDERDANASE</sequence>
<feature type="region of interest" description="Disordered" evidence="1">
    <location>
        <begin position="152"/>
        <end position="205"/>
    </location>
</feature>
<keyword evidence="2" id="KW-0812">Transmembrane</keyword>
<feature type="compositionally biased region" description="Low complexity" evidence="1">
    <location>
        <begin position="176"/>
        <end position="188"/>
    </location>
</feature>
<gene>
    <name evidence="3" type="ORF">HF885_02715</name>
</gene>
<feature type="compositionally biased region" description="Basic and acidic residues" evidence="1">
    <location>
        <begin position="189"/>
        <end position="205"/>
    </location>
</feature>
<evidence type="ECO:0000256" key="1">
    <source>
        <dbReference type="SAM" id="MobiDB-lite"/>
    </source>
</evidence>
<evidence type="ECO:0000313" key="3">
    <source>
        <dbReference type="EMBL" id="NMF25361.1"/>
    </source>
</evidence>
<accession>A0A7X9XZF8</accession>